<feature type="transmembrane region" description="Helical" evidence="1">
    <location>
        <begin position="117"/>
        <end position="137"/>
    </location>
</feature>
<organism evidence="2 3">
    <name type="scientific">Acanthosepion pharaonis</name>
    <name type="common">Pharaoh cuttlefish</name>
    <name type="synonym">Sepia pharaonis</name>
    <dbReference type="NCBI Taxonomy" id="158019"/>
    <lineage>
        <taxon>Eukaryota</taxon>
        <taxon>Metazoa</taxon>
        <taxon>Spiralia</taxon>
        <taxon>Lophotrochozoa</taxon>
        <taxon>Mollusca</taxon>
        <taxon>Cephalopoda</taxon>
        <taxon>Coleoidea</taxon>
        <taxon>Decapodiformes</taxon>
        <taxon>Sepiida</taxon>
        <taxon>Sepiina</taxon>
        <taxon>Sepiidae</taxon>
        <taxon>Acanthosepion</taxon>
    </lineage>
</organism>
<gene>
    <name evidence="2" type="ORF">SPHA_77156</name>
</gene>
<keyword evidence="1" id="KW-0812">Transmembrane</keyword>
<reference evidence="2" key="1">
    <citation type="submission" date="2021-01" db="EMBL/GenBank/DDBJ databases">
        <authorList>
            <person name="Li R."/>
            <person name="Bekaert M."/>
        </authorList>
    </citation>
    <scope>NUCLEOTIDE SEQUENCE</scope>
    <source>
        <strain evidence="2">Farmed</strain>
    </source>
</reference>
<feature type="transmembrane region" description="Helical" evidence="1">
    <location>
        <begin position="12"/>
        <end position="33"/>
    </location>
</feature>
<name>A0A812EP00_ACAPH</name>
<keyword evidence="1" id="KW-1133">Transmembrane helix</keyword>
<proteinExistence type="predicted"/>
<sequence>MQHLSLSLYLSIYLSIYLCAYAGLIFSACFFCFVSSPHSTLESPLFRYFTLYHCFIISISFCMHSLYLSIHLSIFFFYVVFFLFASHFHSILFFHSFLSSFLFLFVFSMLKSTPTNISFHFFSYIILPFSIEYNYFFSIRIISLHFLLNINGTFPSFLSNSTLPFPF</sequence>
<evidence type="ECO:0000313" key="3">
    <source>
        <dbReference type="Proteomes" id="UP000597762"/>
    </source>
</evidence>
<evidence type="ECO:0000313" key="2">
    <source>
        <dbReference type="EMBL" id="CAE1327746.1"/>
    </source>
</evidence>
<dbReference type="AlphaFoldDB" id="A0A812EP00"/>
<comment type="caution">
    <text evidence="2">The sequence shown here is derived from an EMBL/GenBank/DDBJ whole genome shotgun (WGS) entry which is preliminary data.</text>
</comment>
<dbReference type="EMBL" id="CAHIKZ030005506">
    <property type="protein sequence ID" value="CAE1327746.1"/>
    <property type="molecule type" value="Genomic_DNA"/>
</dbReference>
<feature type="transmembrane region" description="Helical" evidence="1">
    <location>
        <begin position="45"/>
        <end position="61"/>
    </location>
</feature>
<evidence type="ECO:0000256" key="1">
    <source>
        <dbReference type="SAM" id="Phobius"/>
    </source>
</evidence>
<dbReference type="Proteomes" id="UP000597762">
    <property type="component" value="Unassembled WGS sequence"/>
</dbReference>
<accession>A0A812EP00</accession>
<protein>
    <submittedName>
        <fullName evidence="2">Uncharacterized protein</fullName>
    </submittedName>
</protein>
<keyword evidence="1" id="KW-0472">Membrane</keyword>
<keyword evidence="3" id="KW-1185">Reference proteome</keyword>